<feature type="compositionally biased region" description="Basic and acidic residues" evidence="8">
    <location>
        <begin position="10"/>
        <end position="26"/>
    </location>
</feature>
<accession>A0AAV9HCG9</accession>
<feature type="domain" description="CR-type" evidence="10">
    <location>
        <begin position="386"/>
        <end position="467"/>
    </location>
</feature>
<dbReference type="Pfam" id="PF01556">
    <property type="entry name" value="DnaJ_C"/>
    <property type="match status" value="1"/>
</dbReference>
<dbReference type="PRINTS" id="PR00625">
    <property type="entry name" value="JDOMAIN"/>
</dbReference>
<evidence type="ECO:0000256" key="2">
    <source>
        <dbReference type="ARBA" id="ARBA00022737"/>
    </source>
</evidence>
<keyword evidence="3 7" id="KW-0863">Zinc-finger</keyword>
<feature type="compositionally biased region" description="Polar residues" evidence="8">
    <location>
        <begin position="28"/>
        <end position="45"/>
    </location>
</feature>
<dbReference type="PANTHER" id="PTHR43096">
    <property type="entry name" value="DNAJ HOMOLOG 1, MITOCHONDRIAL-RELATED"/>
    <property type="match status" value="1"/>
</dbReference>
<dbReference type="GO" id="GO:0042026">
    <property type="term" value="P:protein refolding"/>
    <property type="evidence" value="ECO:0007669"/>
    <property type="project" value="TreeGrafter"/>
</dbReference>
<dbReference type="GO" id="GO:0005737">
    <property type="term" value="C:cytoplasm"/>
    <property type="evidence" value="ECO:0007669"/>
    <property type="project" value="TreeGrafter"/>
</dbReference>
<feature type="compositionally biased region" description="Polar residues" evidence="8">
    <location>
        <begin position="651"/>
        <end position="665"/>
    </location>
</feature>
<reference evidence="11" key="2">
    <citation type="submission" date="2023-06" db="EMBL/GenBank/DDBJ databases">
        <authorList>
            <consortium name="Lawrence Berkeley National Laboratory"/>
            <person name="Mondo S.J."/>
            <person name="Hensen N."/>
            <person name="Bonometti L."/>
            <person name="Westerberg I."/>
            <person name="Brannstrom I.O."/>
            <person name="Guillou S."/>
            <person name="Cros-Aarteil S."/>
            <person name="Calhoun S."/>
            <person name="Haridas S."/>
            <person name="Kuo A."/>
            <person name="Pangilinan J."/>
            <person name="Riley R."/>
            <person name="Labutti K."/>
            <person name="Andreopoulos B."/>
            <person name="Lipzen A."/>
            <person name="Chen C."/>
            <person name="Yanf M."/>
            <person name="Daum C."/>
            <person name="Ng V."/>
            <person name="Clum A."/>
            <person name="Steindorff A."/>
            <person name="Ohm R."/>
            <person name="Martin F."/>
            <person name="Silar P."/>
            <person name="Natvig D."/>
            <person name="Lalanne C."/>
            <person name="Gautier V."/>
            <person name="Ament-Velasquez S.L."/>
            <person name="Kruys A."/>
            <person name="Hutchinson M.I."/>
            <person name="Powell A.J."/>
            <person name="Barry K."/>
            <person name="Miller A.N."/>
            <person name="Grigoriev I.V."/>
            <person name="Debuchy R."/>
            <person name="Gladieux P."/>
            <person name="Thoren M.H."/>
            <person name="Johannesson H."/>
        </authorList>
    </citation>
    <scope>NUCLEOTIDE SEQUENCE</scope>
    <source>
        <strain evidence="11">PSN324</strain>
    </source>
</reference>
<evidence type="ECO:0000259" key="10">
    <source>
        <dbReference type="PROSITE" id="PS51188"/>
    </source>
</evidence>
<evidence type="ECO:0000256" key="1">
    <source>
        <dbReference type="ARBA" id="ARBA00022723"/>
    </source>
</evidence>
<dbReference type="FunFam" id="2.10.230.10:FF:000001">
    <property type="entry name" value="DnaJ subfamily A member 2"/>
    <property type="match status" value="1"/>
</dbReference>
<evidence type="ECO:0000313" key="12">
    <source>
        <dbReference type="Proteomes" id="UP001321749"/>
    </source>
</evidence>
<evidence type="ECO:0000313" key="11">
    <source>
        <dbReference type="EMBL" id="KAK4458477.1"/>
    </source>
</evidence>
<feature type="domain" description="J" evidence="9">
    <location>
        <begin position="236"/>
        <end position="300"/>
    </location>
</feature>
<dbReference type="AlphaFoldDB" id="A0AAV9HCG9"/>
<dbReference type="Gene3D" id="1.10.287.110">
    <property type="entry name" value="DnaJ domain"/>
    <property type="match status" value="1"/>
</dbReference>
<evidence type="ECO:0000256" key="8">
    <source>
        <dbReference type="SAM" id="MobiDB-lite"/>
    </source>
</evidence>
<dbReference type="FunFam" id="2.60.260.20:FF:000005">
    <property type="entry name" value="Chaperone protein dnaJ 1, mitochondrial"/>
    <property type="match status" value="1"/>
</dbReference>
<dbReference type="InterPro" id="IPR012724">
    <property type="entry name" value="DnaJ"/>
</dbReference>
<dbReference type="PROSITE" id="PS00636">
    <property type="entry name" value="DNAJ_1"/>
    <property type="match status" value="1"/>
</dbReference>
<dbReference type="SMART" id="SM00271">
    <property type="entry name" value="DnaJ"/>
    <property type="match status" value="1"/>
</dbReference>
<dbReference type="PANTHER" id="PTHR43096:SF52">
    <property type="entry name" value="DNAJ HOMOLOG 1, MITOCHONDRIAL-RELATED"/>
    <property type="match status" value="1"/>
</dbReference>
<dbReference type="CDD" id="cd06257">
    <property type="entry name" value="DnaJ"/>
    <property type="match status" value="1"/>
</dbReference>
<keyword evidence="4 7" id="KW-0862">Zinc</keyword>
<dbReference type="InterPro" id="IPR002939">
    <property type="entry name" value="DnaJ_C"/>
</dbReference>
<feature type="compositionally biased region" description="Basic and acidic residues" evidence="8">
    <location>
        <begin position="666"/>
        <end position="677"/>
    </location>
</feature>
<evidence type="ECO:0000256" key="5">
    <source>
        <dbReference type="ARBA" id="ARBA00023186"/>
    </source>
</evidence>
<evidence type="ECO:0000256" key="3">
    <source>
        <dbReference type="ARBA" id="ARBA00022771"/>
    </source>
</evidence>
<dbReference type="SUPFAM" id="SSF57938">
    <property type="entry name" value="DnaJ/Hsp40 cysteine-rich domain"/>
    <property type="match status" value="1"/>
</dbReference>
<dbReference type="GO" id="GO:0008270">
    <property type="term" value="F:zinc ion binding"/>
    <property type="evidence" value="ECO:0007669"/>
    <property type="project" value="UniProtKB-KW"/>
</dbReference>
<feature type="region of interest" description="Disordered" evidence="8">
    <location>
        <begin position="628"/>
        <end position="677"/>
    </location>
</feature>
<dbReference type="Pfam" id="PF00226">
    <property type="entry name" value="DnaJ"/>
    <property type="match status" value="1"/>
</dbReference>
<dbReference type="SUPFAM" id="SSF46565">
    <property type="entry name" value="Chaperone J-domain"/>
    <property type="match status" value="1"/>
</dbReference>
<dbReference type="CDD" id="cd10747">
    <property type="entry name" value="DnaJ_C"/>
    <property type="match status" value="1"/>
</dbReference>
<dbReference type="Proteomes" id="UP001321749">
    <property type="component" value="Unassembled WGS sequence"/>
</dbReference>
<dbReference type="GO" id="GO:0009408">
    <property type="term" value="P:response to heat"/>
    <property type="evidence" value="ECO:0007669"/>
    <property type="project" value="InterPro"/>
</dbReference>
<proteinExistence type="inferred from homology"/>
<sequence>MPPAKGSRANGHDDPKADTPNSKEKNGIATSSHQSNGKMRRVASNTGSNLREIANASVAAPTSAPTVGLTTTAPETVAPGLQWPAFERDVLHSYRRAYRLKTPTAFVSDHHQWVLTQPGSLGLYSPTIARRKEIRRQTKDQLTNAVRKHFNGQGAQENDIIVDIILPKAAKTGAALPIRQLICRRQQRMKPSGSAGRNASFTTVRRTTPGRIPCRSQTGVVRTFHTTNRLLATPRDPYGALGVDKKASQADIKKAYYGLAKKYHPDTNKDPQAKDKFAEIQAAYEILSDPQKREQFDQFGAAGFDPSGAGGPFGGEGHPFGAGFGGAQGGFGANINFEDLFSSFMGGGRRGGGGGGPFGGAHAQEIFQGEDIEVQVNVSFVEAAKGAAKTINVMPLSTCGTCSGNGLKKGEKRSSCRACGGSGTRVHTVMGGFQMASTCTTCGGTGSAIPRGAECRSCQGEGVVRERKTLTVDIPGGIEDGMRLRVSGEGDAPPMGRAASPNAKGRNGDLYVFVKVARDPKFTREGADILYTATIPLTTAILGGEVLIPTLEGDAKVRVATGTSTGDKMTLSGKGMPKLNSRRGAYGDLKVEFRVSMPKYLTTNQRTLVEMLADELGDKTAKRVMNLHKSTGDDSSPDSHKNEGFLKSLWHNLTNHPAHQQGPDTESSKKDDSEKKP</sequence>
<feature type="zinc finger region" description="CR-type" evidence="7">
    <location>
        <begin position="386"/>
        <end position="467"/>
    </location>
</feature>
<dbReference type="GO" id="GO:0031072">
    <property type="term" value="F:heat shock protein binding"/>
    <property type="evidence" value="ECO:0007669"/>
    <property type="project" value="InterPro"/>
</dbReference>
<feature type="region of interest" description="Disordered" evidence="8">
    <location>
        <begin position="1"/>
        <end position="45"/>
    </location>
</feature>
<keyword evidence="5" id="KW-0143">Chaperone</keyword>
<dbReference type="Gene3D" id="2.60.260.20">
    <property type="entry name" value="Urease metallochaperone UreE, N-terminal domain"/>
    <property type="match status" value="2"/>
</dbReference>
<keyword evidence="12" id="KW-1185">Reference proteome</keyword>
<dbReference type="GO" id="GO:0005524">
    <property type="term" value="F:ATP binding"/>
    <property type="evidence" value="ECO:0007669"/>
    <property type="project" value="InterPro"/>
</dbReference>
<dbReference type="InterPro" id="IPR008971">
    <property type="entry name" value="HSP40/DnaJ_pept-bd"/>
</dbReference>
<dbReference type="InterPro" id="IPR001305">
    <property type="entry name" value="HSP_DnaJ_Cys-rich_dom"/>
</dbReference>
<dbReference type="InterPro" id="IPR036869">
    <property type="entry name" value="J_dom_sf"/>
</dbReference>
<dbReference type="PROSITE" id="PS51188">
    <property type="entry name" value="ZF_CR"/>
    <property type="match status" value="1"/>
</dbReference>
<dbReference type="HAMAP" id="MF_01152">
    <property type="entry name" value="DnaJ"/>
    <property type="match status" value="1"/>
</dbReference>
<evidence type="ECO:0000256" key="6">
    <source>
        <dbReference type="ARBA" id="ARBA00072890"/>
    </source>
</evidence>
<keyword evidence="2" id="KW-0677">Repeat</keyword>
<dbReference type="PROSITE" id="PS50076">
    <property type="entry name" value="DNAJ_2"/>
    <property type="match status" value="1"/>
</dbReference>
<reference evidence="11" key="1">
    <citation type="journal article" date="2023" name="Mol. Phylogenet. Evol.">
        <title>Genome-scale phylogeny and comparative genomics of the fungal order Sordariales.</title>
        <authorList>
            <person name="Hensen N."/>
            <person name="Bonometti L."/>
            <person name="Westerberg I."/>
            <person name="Brannstrom I.O."/>
            <person name="Guillou S."/>
            <person name="Cros-Aarteil S."/>
            <person name="Calhoun S."/>
            <person name="Haridas S."/>
            <person name="Kuo A."/>
            <person name="Mondo S."/>
            <person name="Pangilinan J."/>
            <person name="Riley R."/>
            <person name="LaButti K."/>
            <person name="Andreopoulos B."/>
            <person name="Lipzen A."/>
            <person name="Chen C."/>
            <person name="Yan M."/>
            <person name="Daum C."/>
            <person name="Ng V."/>
            <person name="Clum A."/>
            <person name="Steindorff A."/>
            <person name="Ohm R.A."/>
            <person name="Martin F."/>
            <person name="Silar P."/>
            <person name="Natvig D.O."/>
            <person name="Lalanne C."/>
            <person name="Gautier V."/>
            <person name="Ament-Velasquez S.L."/>
            <person name="Kruys A."/>
            <person name="Hutchinson M.I."/>
            <person name="Powell A.J."/>
            <person name="Barry K."/>
            <person name="Miller A.N."/>
            <person name="Grigoriev I.V."/>
            <person name="Debuchy R."/>
            <person name="Gladieux P."/>
            <person name="Hiltunen Thoren M."/>
            <person name="Johannesson H."/>
        </authorList>
    </citation>
    <scope>NUCLEOTIDE SEQUENCE</scope>
    <source>
        <strain evidence="11">PSN324</strain>
    </source>
</reference>
<dbReference type="Pfam" id="PF00684">
    <property type="entry name" value="DnaJ_CXXCXGXG"/>
    <property type="match status" value="1"/>
</dbReference>
<dbReference type="GO" id="GO:0051082">
    <property type="term" value="F:unfolded protein binding"/>
    <property type="evidence" value="ECO:0007669"/>
    <property type="project" value="InterPro"/>
</dbReference>
<evidence type="ECO:0000259" key="9">
    <source>
        <dbReference type="PROSITE" id="PS50076"/>
    </source>
</evidence>
<protein>
    <recommendedName>
        <fullName evidence="6">DnaJ homolog 1, mitochondrial</fullName>
    </recommendedName>
</protein>
<keyword evidence="1 7" id="KW-0479">Metal-binding</keyword>
<dbReference type="EMBL" id="MU865067">
    <property type="protein sequence ID" value="KAK4458477.1"/>
    <property type="molecule type" value="Genomic_DNA"/>
</dbReference>
<evidence type="ECO:0000256" key="4">
    <source>
        <dbReference type="ARBA" id="ARBA00022833"/>
    </source>
</evidence>
<dbReference type="Gene3D" id="2.10.230.10">
    <property type="entry name" value="Heat shock protein DnaJ, cysteine-rich domain"/>
    <property type="match status" value="1"/>
</dbReference>
<comment type="caution">
    <text evidence="11">The sequence shown here is derived from an EMBL/GenBank/DDBJ whole genome shotgun (WGS) entry which is preliminary data.</text>
</comment>
<dbReference type="InterPro" id="IPR001623">
    <property type="entry name" value="DnaJ_domain"/>
</dbReference>
<dbReference type="InterPro" id="IPR036410">
    <property type="entry name" value="HSP_DnaJ_Cys-rich_dom_sf"/>
</dbReference>
<dbReference type="SUPFAM" id="SSF49493">
    <property type="entry name" value="HSP40/DnaJ peptide-binding domain"/>
    <property type="match status" value="2"/>
</dbReference>
<evidence type="ECO:0000256" key="7">
    <source>
        <dbReference type="PROSITE-ProRule" id="PRU00546"/>
    </source>
</evidence>
<gene>
    <name evidence="11" type="ORF">QBC42DRAFT_308558</name>
</gene>
<dbReference type="InterPro" id="IPR018253">
    <property type="entry name" value="DnaJ_domain_CS"/>
</dbReference>
<organism evidence="11 12">
    <name type="scientific">Cladorrhinum samala</name>
    <dbReference type="NCBI Taxonomy" id="585594"/>
    <lineage>
        <taxon>Eukaryota</taxon>
        <taxon>Fungi</taxon>
        <taxon>Dikarya</taxon>
        <taxon>Ascomycota</taxon>
        <taxon>Pezizomycotina</taxon>
        <taxon>Sordariomycetes</taxon>
        <taxon>Sordariomycetidae</taxon>
        <taxon>Sordariales</taxon>
        <taxon>Podosporaceae</taxon>
        <taxon>Cladorrhinum</taxon>
    </lineage>
</organism>
<name>A0AAV9HCG9_9PEZI</name>